<dbReference type="eggNOG" id="KOG0101">
    <property type="taxonomic scope" value="Eukaryota"/>
</dbReference>
<name>A0A0L0SIE1_ALLM3</name>
<dbReference type="EMBL" id="GG745339">
    <property type="protein sequence ID" value="KNE62100.1"/>
    <property type="molecule type" value="Genomic_DNA"/>
</dbReference>
<gene>
    <name evidence="1" type="ORF">AMAG_07350</name>
</gene>
<accession>A0A0L0SIE1</accession>
<evidence type="ECO:0000313" key="2">
    <source>
        <dbReference type="Proteomes" id="UP000054350"/>
    </source>
</evidence>
<dbReference type="Proteomes" id="UP000054350">
    <property type="component" value="Unassembled WGS sequence"/>
</dbReference>
<dbReference type="InterPro" id="IPR043129">
    <property type="entry name" value="ATPase_NBD"/>
</dbReference>
<evidence type="ECO:0000313" key="1">
    <source>
        <dbReference type="EMBL" id="KNE62100.1"/>
    </source>
</evidence>
<evidence type="ECO:0008006" key="3">
    <source>
        <dbReference type="Google" id="ProtNLM"/>
    </source>
</evidence>
<dbReference type="PANTHER" id="PTHR14187:SF5">
    <property type="entry name" value="HEAT SHOCK 70 KDA PROTEIN 12A"/>
    <property type="match status" value="1"/>
</dbReference>
<organism evidence="1 2">
    <name type="scientific">Allomyces macrogynus (strain ATCC 38327)</name>
    <name type="common">Allomyces javanicus var. macrogynus</name>
    <dbReference type="NCBI Taxonomy" id="578462"/>
    <lineage>
        <taxon>Eukaryota</taxon>
        <taxon>Fungi</taxon>
        <taxon>Fungi incertae sedis</taxon>
        <taxon>Blastocladiomycota</taxon>
        <taxon>Blastocladiomycetes</taxon>
        <taxon>Blastocladiales</taxon>
        <taxon>Blastocladiaceae</taxon>
        <taxon>Allomyces</taxon>
    </lineage>
</organism>
<reference evidence="2" key="2">
    <citation type="submission" date="2009-11" db="EMBL/GenBank/DDBJ databases">
        <title>The Genome Sequence of Allomyces macrogynus strain ATCC 38327.</title>
        <authorList>
            <consortium name="The Broad Institute Genome Sequencing Platform"/>
            <person name="Russ C."/>
            <person name="Cuomo C."/>
            <person name="Shea T."/>
            <person name="Young S.K."/>
            <person name="Zeng Q."/>
            <person name="Koehrsen M."/>
            <person name="Haas B."/>
            <person name="Borodovsky M."/>
            <person name="Guigo R."/>
            <person name="Alvarado L."/>
            <person name="Berlin A."/>
            <person name="Borenstein D."/>
            <person name="Chen Z."/>
            <person name="Engels R."/>
            <person name="Freedman E."/>
            <person name="Gellesch M."/>
            <person name="Goldberg J."/>
            <person name="Griggs A."/>
            <person name="Gujja S."/>
            <person name="Heiman D."/>
            <person name="Hepburn T."/>
            <person name="Howarth C."/>
            <person name="Jen D."/>
            <person name="Larson L."/>
            <person name="Lewis B."/>
            <person name="Mehta T."/>
            <person name="Park D."/>
            <person name="Pearson M."/>
            <person name="Roberts A."/>
            <person name="Saif S."/>
            <person name="Shenoy N."/>
            <person name="Sisk P."/>
            <person name="Stolte C."/>
            <person name="Sykes S."/>
            <person name="Walk T."/>
            <person name="White J."/>
            <person name="Yandava C."/>
            <person name="Burger G."/>
            <person name="Gray M.W."/>
            <person name="Holland P.W.H."/>
            <person name="King N."/>
            <person name="Lang F.B.F."/>
            <person name="Roger A.J."/>
            <person name="Ruiz-Trillo I."/>
            <person name="Lander E."/>
            <person name="Nusbaum C."/>
        </authorList>
    </citation>
    <scope>NUCLEOTIDE SEQUENCE [LARGE SCALE GENOMIC DNA]</scope>
    <source>
        <strain evidence="2">ATCC 38327</strain>
    </source>
</reference>
<dbReference type="VEuPathDB" id="FungiDB:AMAG_07350"/>
<dbReference type="SUPFAM" id="SSF53067">
    <property type="entry name" value="Actin-like ATPase domain"/>
    <property type="match status" value="2"/>
</dbReference>
<protein>
    <recommendedName>
        <fullName evidence="3">Hsp70-like protein</fullName>
    </recommendedName>
</protein>
<keyword evidence="2" id="KW-1185">Reference proteome</keyword>
<dbReference type="OMA" id="HHANENK"/>
<dbReference type="AlphaFoldDB" id="A0A0L0SIE1"/>
<dbReference type="OrthoDB" id="2963168at2759"/>
<reference evidence="1 2" key="1">
    <citation type="submission" date="2009-11" db="EMBL/GenBank/DDBJ databases">
        <title>Annotation of Allomyces macrogynus ATCC 38327.</title>
        <authorList>
            <consortium name="The Broad Institute Genome Sequencing Platform"/>
            <person name="Russ C."/>
            <person name="Cuomo C."/>
            <person name="Burger G."/>
            <person name="Gray M.W."/>
            <person name="Holland P.W.H."/>
            <person name="King N."/>
            <person name="Lang F.B.F."/>
            <person name="Roger A.J."/>
            <person name="Ruiz-Trillo I."/>
            <person name="Young S.K."/>
            <person name="Zeng Q."/>
            <person name="Gargeya S."/>
            <person name="Fitzgerald M."/>
            <person name="Haas B."/>
            <person name="Abouelleil A."/>
            <person name="Alvarado L."/>
            <person name="Arachchi H.M."/>
            <person name="Berlin A."/>
            <person name="Chapman S.B."/>
            <person name="Gearin G."/>
            <person name="Goldberg J."/>
            <person name="Griggs A."/>
            <person name="Gujja S."/>
            <person name="Hansen M."/>
            <person name="Heiman D."/>
            <person name="Howarth C."/>
            <person name="Larimer J."/>
            <person name="Lui A."/>
            <person name="MacDonald P.J.P."/>
            <person name="McCowen C."/>
            <person name="Montmayeur A."/>
            <person name="Murphy C."/>
            <person name="Neiman D."/>
            <person name="Pearson M."/>
            <person name="Priest M."/>
            <person name="Roberts A."/>
            <person name="Saif S."/>
            <person name="Shea T."/>
            <person name="Sisk P."/>
            <person name="Stolte C."/>
            <person name="Sykes S."/>
            <person name="Wortman J."/>
            <person name="Nusbaum C."/>
            <person name="Birren B."/>
        </authorList>
    </citation>
    <scope>NUCLEOTIDE SEQUENCE [LARGE SCALE GENOMIC DNA]</scope>
    <source>
        <strain evidence="1 2">ATCC 38327</strain>
    </source>
</reference>
<dbReference type="STRING" id="578462.A0A0L0SIE1"/>
<dbReference type="Gene3D" id="3.30.420.40">
    <property type="match status" value="1"/>
</dbReference>
<dbReference type="PANTHER" id="PTHR14187">
    <property type="entry name" value="ALPHA KINASE/ELONGATION FACTOR 2 KINASE"/>
    <property type="match status" value="1"/>
</dbReference>
<proteinExistence type="predicted"/>
<sequence length="493" mass="54665">MGGTQSKVAQPKPRPVRQHISIDFGTSHSGFAVLTGDLISILNPTSNNGIAARTLDTEQRVQLDNHISYNASWPGSTSPYPKAPTAILYDKCGRVVAWGNEARKQLVQMKAEEQQKHIYLDRFKLFLDTSREHNDPAMAKLTKACGKTIVDVIGDYLIELNKAIKEFVNRLDPIAKYDPFNVKWCVTVPAMWNDAAKDKMKRAMHKAQLIQTLESDRIVFCSEPMAGLLAETLSNTGHQFGRTDPILLVDLELVPGLGASCGSTILDEHFLDMIRRAVGHKAFDEGVAEKQRPGLTLVSDWETAKVQFIGSADRNFETRISISRAIMKRRLQEAGDTPLVPGVMVVLVKRMLDRLKRVRGFTNPHILCVGGFSQSQYLVQELRKRLPVPSDRVVVSRNGASAILFGAPVFACRPELVSNQVARFTHVSSFNGQFEALINKGSTMIPDVVMCTKEYRPSACTDKEIVVDIHVTAMEKLDRPLTAGNSTKIGKRG</sequence>